<dbReference type="EMBL" id="RJVU01027559">
    <property type="protein sequence ID" value="ROL49234.1"/>
    <property type="molecule type" value="Genomic_DNA"/>
</dbReference>
<sequence>MFSISIGYEISVTDDFVRLHDLNDECLIWCSIFMGESGTRRSTLVSRLPIFRRSVRKRQDSLPSSPSSGGVGNGVHTSSPSSTNSSSSSTSKRRSLFRTPSLSFHSKRNSDPTQLSLDNRSEESEVIFQDSCISKTRHSFGFGGHKKKIPRSQTENLEKTSANRSVFINCISSRTNEGDDSGFLDDVSSKRSSKHKKMLPKSFSAHQRFSKNSSNVPDQGKGQDSAEEPPKTGTPGSWPGELAESSLQSPMISEDRTTAITPSDFVHVTEDSVSEVDALPAPSPAAPPETFSQAVSTSQVSITPAQATTEKPLLPDTSQTANTQCESTTAHTEPVTLQTVKELNPNTNPNTNANPDLSEASEIEQVPELSEDSSSNPDTRERCSRNAVHIQQAGRSSGLCKLETRPSHLRKPHTVSMCSSVSPYHEVMRLERRLRSASEGAGGPRLHLNLRDPHCMEGNTLSKQRTSSSSSKLGSLDVLNNLGSSELDEDDLMLDLDLSDDQRPHHASREDSSQSLASCLNLLPSPLEASIDRTLGREPRELSLRSRFASAGGRILSSPQAVVLHNRRQHVWPCATFLSLLTQVCQGDSKKERERGRSRKLGEQRPMSLCLSRDDEPLAGLEALPFRLMQQDCTAVKTLLLRLRRTLQESTEISPASSLHSLPISPCSEKSLPFKDPGREENQFLQQQLKEKDELIVRLQAELISDIFAVSLRLFAAVPKTASVEMVAWEDVGESSSCLPQMCRQWMSAERNCTCTSTRPSGFLNAKHAIILSPRSARDEFCISTLPYVDYTAIWVTALRTRKYLKVCLQVDAFWSIGSQVDDVKYRCKWGVKHFELVRFRPLPEVVENAFERIVFAVEMLVVECVQTATKDRPLSAY</sequence>
<dbReference type="AlphaFoldDB" id="A0A3N0YST9"/>
<dbReference type="Proteomes" id="UP000281406">
    <property type="component" value="Unassembled WGS sequence"/>
</dbReference>
<feature type="region of interest" description="Disordered" evidence="3">
    <location>
        <begin position="436"/>
        <end position="477"/>
    </location>
</feature>
<evidence type="ECO:0000256" key="2">
    <source>
        <dbReference type="ARBA" id="ARBA00023054"/>
    </source>
</evidence>
<reference evidence="4 5" key="1">
    <citation type="submission" date="2018-10" db="EMBL/GenBank/DDBJ databases">
        <title>Genome assembly for a Yunnan-Guizhou Plateau 3E fish, Anabarilius grahami (Regan), and its evolutionary and genetic applications.</title>
        <authorList>
            <person name="Jiang W."/>
        </authorList>
    </citation>
    <scope>NUCLEOTIDE SEQUENCE [LARGE SCALE GENOMIC DNA]</scope>
    <source>
        <strain evidence="4">AG-KIZ</strain>
        <tissue evidence="4">Muscle</tissue>
    </source>
</reference>
<feature type="compositionally biased region" description="Polar residues" evidence="3">
    <location>
        <begin position="151"/>
        <end position="160"/>
    </location>
</feature>
<protein>
    <submittedName>
        <fullName evidence="4">Serine-rich coiled-coil domain-containing protein 1</fullName>
    </submittedName>
</protein>
<feature type="compositionally biased region" description="Polar residues" evidence="3">
    <location>
        <begin position="316"/>
        <end position="341"/>
    </location>
</feature>
<keyword evidence="5" id="KW-1185">Reference proteome</keyword>
<feature type="region of interest" description="Disordered" evidence="3">
    <location>
        <begin position="139"/>
        <end position="160"/>
    </location>
</feature>
<dbReference type="PANTHER" id="PTHR22461:SF1">
    <property type="entry name" value="SERINE-RICH COILED-COIL DOMAIN-CONTAINING PROTEIN 1"/>
    <property type="match status" value="1"/>
</dbReference>
<feature type="region of interest" description="Disordered" evidence="3">
    <location>
        <begin position="271"/>
        <end position="292"/>
    </location>
</feature>
<evidence type="ECO:0000313" key="5">
    <source>
        <dbReference type="Proteomes" id="UP000281406"/>
    </source>
</evidence>
<feature type="region of interest" description="Disordered" evidence="3">
    <location>
        <begin position="56"/>
        <end position="122"/>
    </location>
</feature>
<feature type="compositionally biased region" description="Polar residues" evidence="3">
    <location>
        <begin position="204"/>
        <end position="217"/>
    </location>
</feature>
<feature type="region of interest" description="Disordered" evidence="3">
    <location>
        <begin position="312"/>
        <end position="384"/>
    </location>
</feature>
<proteinExistence type="inferred from homology"/>
<comment type="similarity">
    <text evidence="1">Belongs to the CCSER family.</text>
</comment>
<name>A0A3N0YST9_ANAGA</name>
<evidence type="ECO:0000256" key="3">
    <source>
        <dbReference type="SAM" id="MobiDB-lite"/>
    </source>
</evidence>
<comment type="caution">
    <text evidence="4">The sequence shown here is derived from an EMBL/GenBank/DDBJ whole genome shotgun (WGS) entry which is preliminary data.</text>
</comment>
<gene>
    <name evidence="4" type="ORF">DPX16_16849</name>
</gene>
<feature type="compositionally biased region" description="Low complexity" evidence="3">
    <location>
        <begin position="63"/>
        <end position="90"/>
    </location>
</feature>
<dbReference type="OrthoDB" id="10046062at2759"/>
<evidence type="ECO:0000313" key="4">
    <source>
        <dbReference type="EMBL" id="ROL49234.1"/>
    </source>
</evidence>
<feature type="region of interest" description="Disordered" evidence="3">
    <location>
        <begin position="178"/>
        <end position="252"/>
    </location>
</feature>
<organism evidence="4 5">
    <name type="scientific">Anabarilius grahami</name>
    <name type="common">Kanglang fish</name>
    <name type="synonym">Barilius grahami</name>
    <dbReference type="NCBI Taxonomy" id="495550"/>
    <lineage>
        <taxon>Eukaryota</taxon>
        <taxon>Metazoa</taxon>
        <taxon>Chordata</taxon>
        <taxon>Craniata</taxon>
        <taxon>Vertebrata</taxon>
        <taxon>Euteleostomi</taxon>
        <taxon>Actinopterygii</taxon>
        <taxon>Neopterygii</taxon>
        <taxon>Teleostei</taxon>
        <taxon>Ostariophysi</taxon>
        <taxon>Cypriniformes</taxon>
        <taxon>Xenocyprididae</taxon>
        <taxon>Xenocypridinae</taxon>
        <taxon>Xenocypridinae incertae sedis</taxon>
        <taxon>Anabarilius</taxon>
    </lineage>
</organism>
<dbReference type="InterPro" id="IPR029627">
    <property type="entry name" value="CCSER"/>
</dbReference>
<dbReference type="PANTHER" id="PTHR22461">
    <property type="entry name" value="SERINE-RICH COILED-COIL DOMAIN-CONTAINING PROTEIN 2-RELATED"/>
    <property type="match status" value="1"/>
</dbReference>
<accession>A0A3N0YST9</accession>
<feature type="compositionally biased region" description="Low complexity" evidence="3">
    <location>
        <begin position="344"/>
        <end position="355"/>
    </location>
</feature>
<evidence type="ECO:0000256" key="1">
    <source>
        <dbReference type="ARBA" id="ARBA00010949"/>
    </source>
</evidence>
<keyword evidence="2" id="KW-0175">Coiled coil</keyword>